<comment type="caution">
    <text evidence="3">The sequence shown here is derived from an EMBL/GenBank/DDBJ whole genome shotgun (WGS) entry which is preliminary data.</text>
</comment>
<reference evidence="3" key="1">
    <citation type="submission" date="2022-05" db="EMBL/GenBank/DDBJ databases">
        <authorList>
            <person name="Tuo L."/>
        </authorList>
    </citation>
    <scope>NUCLEOTIDE SEQUENCE</scope>
    <source>
        <strain evidence="3">BSK12Z-4</strain>
    </source>
</reference>
<dbReference type="EMBL" id="JAMOIL010000029">
    <property type="protein sequence ID" value="MCM0622165.1"/>
    <property type="molecule type" value="Genomic_DNA"/>
</dbReference>
<feature type="region of interest" description="Disordered" evidence="1">
    <location>
        <begin position="1026"/>
        <end position="1052"/>
    </location>
</feature>
<protein>
    <submittedName>
        <fullName evidence="3">AAA family ATPase</fullName>
    </submittedName>
</protein>
<dbReference type="InterPro" id="IPR036388">
    <property type="entry name" value="WH-like_DNA-bd_sf"/>
</dbReference>
<sequence>MPVLLAALVDAHPHAVPEADLLASVWPGEEPGRRALQVLVSRARGTTSTDAVVHGAGGYRCGLPPDQVDALALERHLRAAEAAWAAGDAGTALAAARSVLTLGDLAGDTEPGPLGGLRSRATQRCERAADVLGPALLARGEADEALPLLRARAETGGAATPEPVLVAYVRATAQVEGTAAALALVEDLRARLADDLGTDLGPGLAQAHATLLAADRPVRTGLRHAATSLVGRADDLAQVRALLEAHRVVTVLGPGGLGKTRLAQEVAAVHPAPVVRFVELVGLPAGQDVLPALAAELGVRESAWERRVLTPRQRADVRALLAQHLDGPETLLVLDNCEHVVDSVAEVAAQLVALCPRLRVLTTSRSPLRVAAERVHELGVLSGDDAAALFVERALAVRPGARLEAADVRAVVSRLDGLPLAIELAAAKVRVLALPDLARRLEDRLATLRGDDRGAPDRHRTLLTVLDWSWALLDEPARRAWRRLAVLPDGFALPAAEALVGADALERVDDLLAQSLLVPTETTAGLRYRMLETVRELGLLRAREADDLEDAREAMTGWAVALADEVRPGLFAAGELDAVDALADEESTLAEALRRSLASGATERVLRLLSALGGLWTVRGEHTRVIALVDDVERLAADWGDQLRADQRSAGAVHVTDDLLDAALLAATVMVRNGLVAAGRGLVGCQGLLHAAAARVEDGPGPVRSSWALANARVLDSLDITDLHGSLDRAATLLDHPDARTASLALEWSGHGRENYGDPTGALVLVRRALALWVPEHGPWSRAQLLTQLVQLLAQTGDTAGAAAAATEALPVLERLGAADDVVQLRAAVASAALVEGDLVGARRIADGLAASADVGIGARMSVRPLLAELDLAEGRVGEGLARFRGALDDVRAISFPVAGVDPGREPWTLSLLSATTAAHARFATDPEDVRAGELLAGELRLAVVAEIAEALATHGALTARTDMPVLATCLVGLAAWGAHQGPDETLGQAAVLMGVARSSAHRRPTPSLAWEPVVAVLAARGAPALADPPTDARELLEQAGAALSEPQTLRE</sequence>
<dbReference type="Gene3D" id="1.10.10.10">
    <property type="entry name" value="Winged helix-like DNA-binding domain superfamily/Winged helix DNA-binding domain"/>
    <property type="match status" value="1"/>
</dbReference>
<keyword evidence="4" id="KW-1185">Reference proteome</keyword>
<gene>
    <name evidence="3" type="ORF">M8330_17880</name>
</gene>
<dbReference type="InterPro" id="IPR027417">
    <property type="entry name" value="P-loop_NTPase"/>
</dbReference>
<dbReference type="SMART" id="SM01043">
    <property type="entry name" value="BTAD"/>
    <property type="match status" value="1"/>
</dbReference>
<dbReference type="PANTHER" id="PTHR47691">
    <property type="entry name" value="REGULATOR-RELATED"/>
    <property type="match status" value="1"/>
</dbReference>
<dbReference type="Pfam" id="PF03704">
    <property type="entry name" value="BTAD"/>
    <property type="match status" value="1"/>
</dbReference>
<evidence type="ECO:0000313" key="3">
    <source>
        <dbReference type="EMBL" id="MCM0622165.1"/>
    </source>
</evidence>
<evidence type="ECO:0000313" key="4">
    <source>
        <dbReference type="Proteomes" id="UP001139485"/>
    </source>
</evidence>
<dbReference type="GO" id="GO:0043531">
    <property type="term" value="F:ADP binding"/>
    <property type="evidence" value="ECO:0007669"/>
    <property type="project" value="InterPro"/>
</dbReference>
<dbReference type="AlphaFoldDB" id="A0A9X2IHU8"/>
<accession>A0A9X2IHU8</accession>
<dbReference type="RefSeq" id="WP_250828430.1">
    <property type="nucleotide sequence ID" value="NZ_JAMOIL010000029.1"/>
</dbReference>
<dbReference type="InterPro" id="IPR011990">
    <property type="entry name" value="TPR-like_helical_dom_sf"/>
</dbReference>
<name>A0A9X2IHU8_9ACTN</name>
<proteinExistence type="predicted"/>
<dbReference type="SUPFAM" id="SSF52540">
    <property type="entry name" value="P-loop containing nucleoside triphosphate hydrolases"/>
    <property type="match status" value="1"/>
</dbReference>
<dbReference type="SUPFAM" id="SSF48452">
    <property type="entry name" value="TPR-like"/>
    <property type="match status" value="1"/>
</dbReference>
<dbReference type="Gene3D" id="3.40.50.300">
    <property type="entry name" value="P-loop containing nucleotide triphosphate hydrolases"/>
    <property type="match status" value="1"/>
</dbReference>
<organism evidence="3 4">
    <name type="scientific">Nocardioides bruguierae</name>
    <dbReference type="NCBI Taxonomy" id="2945102"/>
    <lineage>
        <taxon>Bacteria</taxon>
        <taxon>Bacillati</taxon>
        <taxon>Actinomycetota</taxon>
        <taxon>Actinomycetes</taxon>
        <taxon>Propionibacteriales</taxon>
        <taxon>Nocardioidaceae</taxon>
        <taxon>Nocardioides</taxon>
    </lineage>
</organism>
<dbReference type="PANTHER" id="PTHR47691:SF3">
    <property type="entry name" value="HTH-TYPE TRANSCRIPTIONAL REGULATOR RV0890C-RELATED"/>
    <property type="match status" value="1"/>
</dbReference>
<dbReference type="InterPro" id="IPR005158">
    <property type="entry name" value="BTAD"/>
</dbReference>
<dbReference type="Proteomes" id="UP001139485">
    <property type="component" value="Unassembled WGS sequence"/>
</dbReference>
<evidence type="ECO:0000256" key="1">
    <source>
        <dbReference type="SAM" id="MobiDB-lite"/>
    </source>
</evidence>
<dbReference type="PRINTS" id="PR00364">
    <property type="entry name" value="DISEASERSIST"/>
</dbReference>
<dbReference type="InterPro" id="IPR049945">
    <property type="entry name" value="AAA_22"/>
</dbReference>
<evidence type="ECO:0000259" key="2">
    <source>
        <dbReference type="SMART" id="SM01043"/>
    </source>
</evidence>
<dbReference type="Pfam" id="PF13401">
    <property type="entry name" value="AAA_22"/>
    <property type="match status" value="1"/>
</dbReference>
<feature type="domain" description="Bacterial transcriptional activator" evidence="2">
    <location>
        <begin position="68"/>
        <end position="212"/>
    </location>
</feature>